<evidence type="ECO:0000313" key="2">
    <source>
        <dbReference type="EMBL" id="SNR64673.1"/>
    </source>
</evidence>
<dbReference type="AlphaFoldDB" id="A0A238Y1Z6"/>
<dbReference type="Gene3D" id="1.20.120.1490">
    <property type="match status" value="1"/>
</dbReference>
<keyword evidence="1" id="KW-1133">Transmembrane helix</keyword>
<reference evidence="2 3" key="1">
    <citation type="submission" date="2017-06" db="EMBL/GenBank/DDBJ databases">
        <authorList>
            <person name="Kim H.J."/>
            <person name="Triplett B.A."/>
        </authorList>
    </citation>
    <scope>NUCLEOTIDE SEQUENCE [LARGE SCALE GENOMIC DNA]</scope>
    <source>
        <strain evidence="2 3">DSM 29052</strain>
    </source>
</reference>
<keyword evidence="1" id="KW-0812">Transmembrane</keyword>
<keyword evidence="1" id="KW-0472">Membrane</keyword>
<organism evidence="2 3">
    <name type="scientific">Puniceibacterium sediminis</name>
    <dbReference type="NCBI Taxonomy" id="1608407"/>
    <lineage>
        <taxon>Bacteria</taxon>
        <taxon>Pseudomonadati</taxon>
        <taxon>Pseudomonadota</taxon>
        <taxon>Alphaproteobacteria</taxon>
        <taxon>Rhodobacterales</taxon>
        <taxon>Paracoccaceae</taxon>
        <taxon>Puniceibacterium</taxon>
    </lineage>
</organism>
<dbReference type="EMBL" id="FZNN01000014">
    <property type="protein sequence ID" value="SNR64673.1"/>
    <property type="molecule type" value="Genomic_DNA"/>
</dbReference>
<dbReference type="RefSeq" id="WP_089272011.1">
    <property type="nucleotide sequence ID" value="NZ_FZNN01000014.1"/>
</dbReference>
<protein>
    <submittedName>
        <fullName evidence="2">Uncharacterized membrane protein</fullName>
    </submittedName>
</protein>
<name>A0A238Y1Z6_9RHOB</name>
<accession>A0A238Y1Z6</accession>
<dbReference type="OrthoDB" id="7688532at2"/>
<dbReference type="Proteomes" id="UP000198417">
    <property type="component" value="Unassembled WGS sequence"/>
</dbReference>
<keyword evidence="3" id="KW-1185">Reference proteome</keyword>
<dbReference type="Pfam" id="PF13801">
    <property type="entry name" value="Metal_resist"/>
    <property type="match status" value="1"/>
</dbReference>
<sequence length="164" mass="18743">MADIETGKRRWLRPLLIASLALNLAFVGAIAGFALIGGRHDKDERAARGAEGMPYIRALSDEGQRKMRDALRRDFRDHRESRGQVTEGYRAALEALRAEPFDRAALMDVLKQQSARARERFLGGQRVMIDFVANMTPDERAAYADRLSEQIDQLEKRWRSLDRD</sequence>
<evidence type="ECO:0000256" key="1">
    <source>
        <dbReference type="SAM" id="Phobius"/>
    </source>
</evidence>
<dbReference type="InterPro" id="IPR025961">
    <property type="entry name" value="Metal_resist"/>
</dbReference>
<gene>
    <name evidence="2" type="ORF">SAMN06265370_11420</name>
</gene>
<proteinExistence type="predicted"/>
<feature type="transmembrane region" description="Helical" evidence="1">
    <location>
        <begin position="15"/>
        <end position="36"/>
    </location>
</feature>
<evidence type="ECO:0000313" key="3">
    <source>
        <dbReference type="Proteomes" id="UP000198417"/>
    </source>
</evidence>